<dbReference type="GO" id="GO:0046872">
    <property type="term" value="F:metal ion binding"/>
    <property type="evidence" value="ECO:0007669"/>
    <property type="project" value="InterPro"/>
</dbReference>
<dbReference type="Pfam" id="PF00465">
    <property type="entry name" value="Fe-ADH"/>
    <property type="match status" value="1"/>
</dbReference>
<evidence type="ECO:0000256" key="3">
    <source>
        <dbReference type="ARBA" id="ARBA00023002"/>
    </source>
</evidence>
<evidence type="ECO:0000259" key="6">
    <source>
        <dbReference type="Pfam" id="PF25137"/>
    </source>
</evidence>
<sequence length="297" mass="30646">MQRSGTFTLSCPTRVLFGNGMAKELIPSLPKNCKSVVVVTGASGVAAVPVLRELHQSGMSITQIKCATEPSIPSISAALQKLSGVQPNAIVACGGGSAIDTGKLLTFLLSNKLDITDDFERYDPDLLSTACTIPFLAIPTTAGTGAEVTANAVVSVPAKEAKVSLRGRALNPSIAIVDPVLMRSGPAQVVLRSGLDAITQVIEAYTSIAATPFSDGLSQPSIEKGLNGLRGVMGDNDNQAWVDLAWVSLSSGMALANAGLGAAHGLGCCYRWALRSPTWCVVRSASGACDASQPCVF</sequence>
<gene>
    <name evidence="7" type="ORF">E2L05_16605</name>
</gene>
<dbReference type="EMBL" id="SMZO01000052">
    <property type="protein sequence ID" value="TDL85011.1"/>
    <property type="molecule type" value="Genomic_DNA"/>
</dbReference>
<feature type="domain" description="Alcohol dehydrogenase iron-type/glycerol dehydrogenase GldA" evidence="5">
    <location>
        <begin position="12"/>
        <end position="179"/>
    </location>
</feature>
<dbReference type="Pfam" id="PF25137">
    <property type="entry name" value="ADH_Fe_C"/>
    <property type="match status" value="1"/>
</dbReference>
<organism evidence="7 8">
    <name type="scientific">Meridianimarinicoccus aquatilis</name>
    <dbReference type="NCBI Taxonomy" id="2552766"/>
    <lineage>
        <taxon>Bacteria</taxon>
        <taxon>Pseudomonadati</taxon>
        <taxon>Pseudomonadota</taxon>
        <taxon>Alphaproteobacteria</taxon>
        <taxon>Rhodobacterales</taxon>
        <taxon>Paracoccaceae</taxon>
        <taxon>Meridianimarinicoccus</taxon>
    </lineage>
</organism>
<dbReference type="InterPro" id="IPR039697">
    <property type="entry name" value="Alcohol_dehydrogenase_Fe"/>
</dbReference>
<name>A0A4R6AL37_9RHOB</name>
<reference evidence="7 8" key="1">
    <citation type="submission" date="2019-03" db="EMBL/GenBank/DDBJ databases">
        <title>Rhodobacteraceae bacterium SM1902, a new member of the family Rhodobacteraceae isolated from Yantai.</title>
        <authorList>
            <person name="Sun Y."/>
        </authorList>
    </citation>
    <scope>NUCLEOTIDE SEQUENCE [LARGE SCALE GENOMIC DNA]</scope>
    <source>
        <strain evidence="7 8">SM1902</strain>
    </source>
</reference>
<protein>
    <submittedName>
        <fullName evidence="7">Iron-containing alcohol dehydrogenase</fullName>
    </submittedName>
</protein>
<evidence type="ECO:0000256" key="4">
    <source>
        <dbReference type="ARBA" id="ARBA00023027"/>
    </source>
</evidence>
<accession>A0A4R6AL37</accession>
<dbReference type="RefSeq" id="WP_133343988.1">
    <property type="nucleotide sequence ID" value="NZ_SMZO01000052.1"/>
</dbReference>
<dbReference type="InterPro" id="IPR018211">
    <property type="entry name" value="ADH_Fe_CS"/>
</dbReference>
<dbReference type="PANTHER" id="PTHR11496:SF102">
    <property type="entry name" value="ALCOHOL DEHYDROGENASE 4"/>
    <property type="match status" value="1"/>
</dbReference>
<dbReference type="GO" id="GO:0004022">
    <property type="term" value="F:alcohol dehydrogenase (NAD+) activity"/>
    <property type="evidence" value="ECO:0007669"/>
    <property type="project" value="TreeGrafter"/>
</dbReference>
<dbReference type="PROSITE" id="PS00913">
    <property type="entry name" value="ADH_IRON_1"/>
    <property type="match status" value="1"/>
</dbReference>
<proteinExistence type="inferred from homology"/>
<dbReference type="Proteomes" id="UP000294562">
    <property type="component" value="Unassembled WGS sequence"/>
</dbReference>
<comment type="similarity">
    <text evidence="2">Belongs to the iron-containing alcohol dehydrogenase family.</text>
</comment>
<evidence type="ECO:0000259" key="5">
    <source>
        <dbReference type="Pfam" id="PF00465"/>
    </source>
</evidence>
<dbReference type="InterPro" id="IPR056798">
    <property type="entry name" value="ADH_Fe_C"/>
</dbReference>
<comment type="caution">
    <text evidence="7">The sequence shown here is derived from an EMBL/GenBank/DDBJ whole genome shotgun (WGS) entry which is preliminary data.</text>
</comment>
<evidence type="ECO:0000313" key="8">
    <source>
        <dbReference type="Proteomes" id="UP000294562"/>
    </source>
</evidence>
<evidence type="ECO:0000256" key="2">
    <source>
        <dbReference type="ARBA" id="ARBA00007358"/>
    </source>
</evidence>
<comment type="cofactor">
    <cofactor evidence="1">
        <name>Fe cation</name>
        <dbReference type="ChEBI" id="CHEBI:24875"/>
    </cofactor>
</comment>
<dbReference type="InterPro" id="IPR001670">
    <property type="entry name" value="ADH_Fe/GldA"/>
</dbReference>
<dbReference type="AlphaFoldDB" id="A0A4R6AL37"/>
<dbReference type="OrthoDB" id="9815791at2"/>
<dbReference type="Gene3D" id="1.20.1090.10">
    <property type="entry name" value="Dehydroquinate synthase-like - alpha domain"/>
    <property type="match status" value="1"/>
</dbReference>
<keyword evidence="4" id="KW-0520">NAD</keyword>
<evidence type="ECO:0000313" key="7">
    <source>
        <dbReference type="EMBL" id="TDL85011.1"/>
    </source>
</evidence>
<keyword evidence="3" id="KW-0560">Oxidoreductase</keyword>
<feature type="domain" description="Fe-containing alcohol dehydrogenase-like C-terminal" evidence="6">
    <location>
        <begin position="192"/>
        <end position="266"/>
    </location>
</feature>
<dbReference type="Gene3D" id="3.40.50.1970">
    <property type="match status" value="1"/>
</dbReference>
<keyword evidence="8" id="KW-1185">Reference proteome</keyword>
<evidence type="ECO:0000256" key="1">
    <source>
        <dbReference type="ARBA" id="ARBA00001962"/>
    </source>
</evidence>
<dbReference type="SUPFAM" id="SSF56796">
    <property type="entry name" value="Dehydroquinate synthase-like"/>
    <property type="match status" value="1"/>
</dbReference>
<dbReference type="PANTHER" id="PTHR11496">
    <property type="entry name" value="ALCOHOL DEHYDROGENASE"/>
    <property type="match status" value="1"/>
</dbReference>